<comment type="caution">
    <text evidence="2">The sequence shown here is derived from an EMBL/GenBank/DDBJ whole genome shotgun (WGS) entry which is preliminary data.</text>
</comment>
<dbReference type="AlphaFoldDB" id="A0A8J8P8Y9"/>
<dbReference type="EMBL" id="RRYP01000019">
    <property type="protein sequence ID" value="TNV88230.1"/>
    <property type="molecule type" value="Genomic_DNA"/>
</dbReference>
<organism evidence="2 3">
    <name type="scientific">Halteria grandinella</name>
    <dbReference type="NCBI Taxonomy" id="5974"/>
    <lineage>
        <taxon>Eukaryota</taxon>
        <taxon>Sar</taxon>
        <taxon>Alveolata</taxon>
        <taxon>Ciliophora</taxon>
        <taxon>Intramacronucleata</taxon>
        <taxon>Spirotrichea</taxon>
        <taxon>Stichotrichia</taxon>
        <taxon>Sporadotrichida</taxon>
        <taxon>Halteriidae</taxon>
        <taxon>Halteria</taxon>
    </lineage>
</organism>
<protein>
    <submittedName>
        <fullName evidence="2">Uncharacterized protein</fullName>
    </submittedName>
</protein>
<keyword evidence="1" id="KW-0812">Transmembrane</keyword>
<gene>
    <name evidence="2" type="ORF">FGO68_gene13029</name>
</gene>
<reference evidence="2" key="1">
    <citation type="submission" date="2019-06" db="EMBL/GenBank/DDBJ databases">
        <authorList>
            <person name="Zheng W."/>
        </authorList>
    </citation>
    <scope>NUCLEOTIDE SEQUENCE</scope>
    <source>
        <strain evidence="2">QDHG01</strain>
    </source>
</reference>
<name>A0A8J8P8Y9_HALGN</name>
<keyword evidence="1" id="KW-1133">Transmembrane helix</keyword>
<sequence>MQNRAKNSLFFENNSAFKNEERFFIMLIQPAKLLGTMICFFQILTMLIYSYYFKPATDQKRPFQIRQ</sequence>
<evidence type="ECO:0000256" key="1">
    <source>
        <dbReference type="SAM" id="Phobius"/>
    </source>
</evidence>
<accession>A0A8J8P8Y9</accession>
<evidence type="ECO:0000313" key="3">
    <source>
        <dbReference type="Proteomes" id="UP000785679"/>
    </source>
</evidence>
<dbReference type="Proteomes" id="UP000785679">
    <property type="component" value="Unassembled WGS sequence"/>
</dbReference>
<evidence type="ECO:0000313" key="2">
    <source>
        <dbReference type="EMBL" id="TNV88230.1"/>
    </source>
</evidence>
<proteinExistence type="predicted"/>
<keyword evidence="1" id="KW-0472">Membrane</keyword>
<keyword evidence="3" id="KW-1185">Reference proteome</keyword>
<feature type="transmembrane region" description="Helical" evidence="1">
    <location>
        <begin position="33"/>
        <end position="53"/>
    </location>
</feature>